<protein>
    <submittedName>
        <fullName evidence="2">Uncharacterized protein</fullName>
    </submittedName>
</protein>
<gene>
    <name evidence="2" type="ORF">OH76DRAFT_1424123</name>
</gene>
<proteinExistence type="predicted"/>
<keyword evidence="3" id="KW-1185">Reference proteome</keyword>
<evidence type="ECO:0000313" key="3">
    <source>
        <dbReference type="Proteomes" id="UP000256964"/>
    </source>
</evidence>
<reference evidence="2 3" key="1">
    <citation type="journal article" date="2018" name="Biotechnol. Biofuels">
        <title>Integrative visual omics of the white-rot fungus Polyporus brumalis exposes the biotechnological potential of its oxidative enzymes for delignifying raw plant biomass.</title>
        <authorList>
            <person name="Miyauchi S."/>
            <person name="Rancon A."/>
            <person name="Drula E."/>
            <person name="Hage H."/>
            <person name="Chaduli D."/>
            <person name="Favel A."/>
            <person name="Grisel S."/>
            <person name="Henrissat B."/>
            <person name="Herpoel-Gimbert I."/>
            <person name="Ruiz-Duenas F.J."/>
            <person name="Chevret D."/>
            <person name="Hainaut M."/>
            <person name="Lin J."/>
            <person name="Wang M."/>
            <person name="Pangilinan J."/>
            <person name="Lipzen A."/>
            <person name="Lesage-Meessen L."/>
            <person name="Navarro D."/>
            <person name="Riley R."/>
            <person name="Grigoriev I.V."/>
            <person name="Zhou S."/>
            <person name="Raouche S."/>
            <person name="Rosso M.N."/>
        </authorList>
    </citation>
    <scope>NUCLEOTIDE SEQUENCE [LARGE SCALE GENOMIC DNA]</scope>
    <source>
        <strain evidence="2 3">BRFM 1820</strain>
    </source>
</reference>
<dbReference type="Proteomes" id="UP000256964">
    <property type="component" value="Unassembled WGS sequence"/>
</dbReference>
<organism evidence="2 3">
    <name type="scientific">Lentinus brumalis</name>
    <dbReference type="NCBI Taxonomy" id="2498619"/>
    <lineage>
        <taxon>Eukaryota</taxon>
        <taxon>Fungi</taxon>
        <taxon>Dikarya</taxon>
        <taxon>Basidiomycota</taxon>
        <taxon>Agaricomycotina</taxon>
        <taxon>Agaricomycetes</taxon>
        <taxon>Polyporales</taxon>
        <taxon>Polyporaceae</taxon>
        <taxon>Lentinus</taxon>
    </lineage>
</organism>
<sequence>MYTSYDSNPHMGVKSRMFILACTSATVHPTTPQVDLTIAVSVTTRHCSSFMFVTHQGALNFSLLMRPPRGFGMCHFVCLMTASPRSQTSCLRPRTAILPLSRSSRGRPADNSSAIEDGGSSAVADGQPE</sequence>
<feature type="region of interest" description="Disordered" evidence="1">
    <location>
        <begin position="101"/>
        <end position="129"/>
    </location>
</feature>
<name>A0A371CHI3_9APHY</name>
<feature type="non-terminal residue" evidence="2">
    <location>
        <position position="1"/>
    </location>
</feature>
<evidence type="ECO:0000256" key="1">
    <source>
        <dbReference type="SAM" id="MobiDB-lite"/>
    </source>
</evidence>
<dbReference type="EMBL" id="KZ857663">
    <property type="protein sequence ID" value="RDX39724.1"/>
    <property type="molecule type" value="Genomic_DNA"/>
</dbReference>
<dbReference type="AlphaFoldDB" id="A0A371CHI3"/>
<evidence type="ECO:0000313" key="2">
    <source>
        <dbReference type="EMBL" id="RDX39724.1"/>
    </source>
</evidence>
<accession>A0A371CHI3</accession>